<dbReference type="HOGENOM" id="CLU_1243430_0_0_9"/>
<proteinExistence type="predicted"/>
<keyword evidence="4" id="KW-1185">Reference proteome</keyword>
<reference evidence="3 4" key="1">
    <citation type="journal article" date="2002" name="Genome Res.">
        <title>A complete sequence of the T. tengcongensis genome.</title>
        <authorList>
            <person name="Bao Q."/>
            <person name="Tian Y."/>
            <person name="Li W."/>
            <person name="Xu Z."/>
            <person name="Xuan Z."/>
            <person name="Hu S."/>
            <person name="Dong W."/>
            <person name="Yang J."/>
            <person name="Chen Y."/>
            <person name="Xue Y."/>
            <person name="Xu Y."/>
            <person name="Lai X."/>
            <person name="Huang L."/>
            <person name="Dong X."/>
            <person name="Ma Y."/>
            <person name="Ling L."/>
            <person name="Tan H."/>
            <person name="Chen R."/>
            <person name="Wang J."/>
            <person name="Yu J."/>
            <person name="Yang H."/>
        </authorList>
    </citation>
    <scope>NUCLEOTIDE SEQUENCE [LARGE SCALE GENOMIC DNA]</scope>
    <source>
        <strain evidence="4">DSM 15242 / JCM 11007 / NBRC 100824 / MB4</strain>
    </source>
</reference>
<dbReference type="Proteomes" id="UP000000555">
    <property type="component" value="Chromosome"/>
</dbReference>
<dbReference type="eggNOG" id="COG4249">
    <property type="taxonomic scope" value="Bacteria"/>
</dbReference>
<dbReference type="Gene3D" id="3.20.20.370">
    <property type="entry name" value="Glycoside hydrolase/deacetylase"/>
    <property type="match status" value="1"/>
</dbReference>
<feature type="domain" description="SLH" evidence="2">
    <location>
        <begin position="139"/>
        <end position="202"/>
    </location>
</feature>
<name>Q8R724_CALS4</name>
<dbReference type="PROSITE" id="PS51272">
    <property type="entry name" value="SLH"/>
    <property type="match status" value="2"/>
</dbReference>
<keyword evidence="1" id="KW-0677">Repeat</keyword>
<dbReference type="PANTHER" id="PTHR43308">
    <property type="entry name" value="OUTER MEMBRANE PROTEIN ALPHA-RELATED"/>
    <property type="match status" value="1"/>
</dbReference>
<evidence type="ECO:0000259" key="2">
    <source>
        <dbReference type="PROSITE" id="PS51272"/>
    </source>
</evidence>
<dbReference type="AlphaFoldDB" id="Q8R724"/>
<evidence type="ECO:0000313" key="3">
    <source>
        <dbReference type="EMBL" id="AAM25725.1"/>
    </source>
</evidence>
<dbReference type="Pfam" id="PF00395">
    <property type="entry name" value="SLH"/>
    <property type="match status" value="2"/>
</dbReference>
<dbReference type="KEGG" id="tte:TTE2605"/>
<organism evidence="3 4">
    <name type="scientific">Caldanaerobacter subterraneus subsp. tengcongensis (strain DSM 15242 / JCM 11007 / NBRC 100824 / MB4)</name>
    <name type="common">Thermoanaerobacter tengcongensis</name>
    <dbReference type="NCBI Taxonomy" id="273068"/>
    <lineage>
        <taxon>Bacteria</taxon>
        <taxon>Bacillati</taxon>
        <taxon>Bacillota</taxon>
        <taxon>Clostridia</taxon>
        <taxon>Thermoanaerobacterales</taxon>
        <taxon>Thermoanaerobacteraceae</taxon>
        <taxon>Caldanaerobacter</taxon>
    </lineage>
</organism>
<evidence type="ECO:0000256" key="1">
    <source>
        <dbReference type="ARBA" id="ARBA00022737"/>
    </source>
</evidence>
<gene>
    <name evidence="3" type="ordered locus">TTE2605</name>
</gene>
<dbReference type="InterPro" id="IPR001119">
    <property type="entry name" value="SLH_dom"/>
</dbReference>
<evidence type="ECO:0000313" key="4">
    <source>
        <dbReference type="Proteomes" id="UP000000555"/>
    </source>
</evidence>
<dbReference type="InterPro" id="IPR051465">
    <property type="entry name" value="Cell_Envelope_Struct_Comp"/>
</dbReference>
<sequence>MSIPVFPSLLGFELTKSRGNKISDEIARKVGFEMAFGIQEGVNYYGDNIMRLKRITVRDSDTGQDIVEKINKLSYGINFVPFWDIKGRQFEKDILSAIVKGIFAGYEDGSFKPEKPVTRAEFASLINKIFLKEKKVLEREVYFKDVPKNAWYYKAVVNVVDNEIMKGYEDNTFRPQKPVTWEEAVDVIKKFFDLNSLDKNMFKSPEKTLTREELAVLLDKII</sequence>
<accession>Q8R724</accession>
<dbReference type="STRING" id="273068.TTE2605"/>
<feature type="domain" description="SLH" evidence="2">
    <location>
        <begin position="77"/>
        <end position="138"/>
    </location>
</feature>
<protein>
    <submittedName>
        <fullName evidence="3">S-layer homology domain protein</fullName>
    </submittedName>
</protein>
<dbReference type="eggNOG" id="COG0726">
    <property type="taxonomic scope" value="Bacteria"/>
</dbReference>
<dbReference type="EMBL" id="AE008691">
    <property type="protein sequence ID" value="AAM25725.1"/>
    <property type="molecule type" value="Genomic_DNA"/>
</dbReference>
<dbReference type="RefSeq" id="WP_011026600.1">
    <property type="nucleotide sequence ID" value="NC_003869.1"/>
</dbReference>